<dbReference type="GO" id="GO:0006298">
    <property type="term" value="P:mismatch repair"/>
    <property type="evidence" value="ECO:0007669"/>
    <property type="project" value="TreeGrafter"/>
</dbReference>
<dbReference type="PANTHER" id="PTHR10954">
    <property type="entry name" value="RIBONUCLEASE H2 SUBUNIT A"/>
    <property type="match status" value="1"/>
</dbReference>
<dbReference type="GO" id="GO:0032299">
    <property type="term" value="C:ribonuclease H2 complex"/>
    <property type="evidence" value="ECO:0007669"/>
    <property type="project" value="TreeGrafter"/>
</dbReference>
<keyword evidence="10" id="KW-0479">Metal-binding</keyword>
<evidence type="ECO:0000256" key="7">
    <source>
        <dbReference type="ARBA" id="ARBA00019179"/>
    </source>
</evidence>
<dbReference type="InterPro" id="IPR012337">
    <property type="entry name" value="RNaseH-like_sf"/>
</dbReference>
<proteinExistence type="inferred from homology"/>
<reference evidence="15" key="1">
    <citation type="journal article" date="2014" name="Front. Microbiol.">
        <title>High frequency of phylogenetically diverse reductive dehalogenase-homologous genes in deep subseafloor sedimentary metagenomes.</title>
        <authorList>
            <person name="Kawai M."/>
            <person name="Futagami T."/>
            <person name="Toyoda A."/>
            <person name="Takaki Y."/>
            <person name="Nishi S."/>
            <person name="Hori S."/>
            <person name="Arai W."/>
            <person name="Tsubouchi T."/>
            <person name="Morono Y."/>
            <person name="Uchiyama I."/>
            <person name="Ito T."/>
            <person name="Fujiyama A."/>
            <person name="Inagaki F."/>
            <person name="Takami H."/>
        </authorList>
    </citation>
    <scope>NUCLEOTIDE SEQUENCE</scope>
    <source>
        <strain evidence="15">Expedition CK06-06</strain>
    </source>
</reference>
<evidence type="ECO:0000256" key="8">
    <source>
        <dbReference type="ARBA" id="ARBA00022490"/>
    </source>
</evidence>
<dbReference type="NCBIfam" id="NF000595">
    <property type="entry name" value="PRK00015.1-3"/>
    <property type="match status" value="1"/>
</dbReference>
<comment type="subcellular location">
    <subcellularLocation>
        <location evidence="4">Cytoplasm</location>
    </subcellularLocation>
</comment>
<evidence type="ECO:0000256" key="12">
    <source>
        <dbReference type="ARBA" id="ARBA00022801"/>
    </source>
</evidence>
<dbReference type="Pfam" id="PF01351">
    <property type="entry name" value="RNase_HII"/>
    <property type="match status" value="1"/>
</dbReference>
<evidence type="ECO:0000256" key="10">
    <source>
        <dbReference type="ARBA" id="ARBA00022723"/>
    </source>
</evidence>
<dbReference type="NCBIfam" id="NF000594">
    <property type="entry name" value="PRK00015.1-1"/>
    <property type="match status" value="1"/>
</dbReference>
<protein>
    <recommendedName>
        <fullName evidence="7">Ribonuclease HII</fullName>
        <ecNumber evidence="6">3.1.26.4</ecNumber>
    </recommendedName>
</protein>
<dbReference type="InterPro" id="IPR001352">
    <property type="entry name" value="RNase_HII/HIII"/>
</dbReference>
<dbReference type="PANTHER" id="PTHR10954:SF18">
    <property type="entry name" value="RIBONUCLEASE HII"/>
    <property type="match status" value="1"/>
</dbReference>
<dbReference type="InterPro" id="IPR022898">
    <property type="entry name" value="RNase_HII"/>
</dbReference>
<dbReference type="GO" id="GO:0046872">
    <property type="term" value="F:metal ion binding"/>
    <property type="evidence" value="ECO:0007669"/>
    <property type="project" value="UniProtKB-KW"/>
</dbReference>
<evidence type="ECO:0000313" key="15">
    <source>
        <dbReference type="EMBL" id="GAH95886.1"/>
    </source>
</evidence>
<evidence type="ECO:0000259" key="14">
    <source>
        <dbReference type="PROSITE" id="PS51975"/>
    </source>
</evidence>
<dbReference type="GO" id="GO:0004523">
    <property type="term" value="F:RNA-DNA hybrid ribonuclease activity"/>
    <property type="evidence" value="ECO:0007669"/>
    <property type="project" value="UniProtKB-EC"/>
</dbReference>
<dbReference type="PROSITE" id="PS51975">
    <property type="entry name" value="RNASE_H_2"/>
    <property type="match status" value="1"/>
</dbReference>
<comment type="cofactor">
    <cofactor evidence="2">
        <name>Mn(2+)</name>
        <dbReference type="ChEBI" id="CHEBI:29035"/>
    </cofactor>
</comment>
<dbReference type="Gene3D" id="3.30.420.10">
    <property type="entry name" value="Ribonuclease H-like superfamily/Ribonuclease H"/>
    <property type="match status" value="1"/>
</dbReference>
<gene>
    <name evidence="15" type="ORF">S06H3_04117</name>
</gene>
<keyword evidence="13" id="KW-0464">Manganese</keyword>
<dbReference type="SUPFAM" id="SSF53098">
    <property type="entry name" value="Ribonuclease H-like"/>
    <property type="match status" value="1"/>
</dbReference>
<accession>X1JMA9</accession>
<evidence type="ECO:0000256" key="3">
    <source>
        <dbReference type="ARBA" id="ARBA00001946"/>
    </source>
</evidence>
<evidence type="ECO:0000256" key="1">
    <source>
        <dbReference type="ARBA" id="ARBA00000077"/>
    </source>
</evidence>
<sequence>MSLPPNLDRENELKAQGYELIAGIDEVGRGALAGPVVAGAVILPCSSYPSWFKLVRDSKEISPKKREFFFHLIQREALAVGIGVVPPRVIDAINILKATQMAMKQAVEKLPKQPHFLLIDRLALPRCHIAQKGITKGDKLCLSIACASIVAKVTRDHIMEELDKIYPGYGFAKHKGYGTQQHIFSLWQLGPSPVHRLSFAPVRMLAGSGISSPLKGED</sequence>
<dbReference type="EC" id="3.1.26.4" evidence="6"/>
<dbReference type="EMBL" id="BARV01001411">
    <property type="protein sequence ID" value="GAH95886.1"/>
    <property type="molecule type" value="Genomic_DNA"/>
</dbReference>
<organism evidence="15">
    <name type="scientific">marine sediment metagenome</name>
    <dbReference type="NCBI Taxonomy" id="412755"/>
    <lineage>
        <taxon>unclassified sequences</taxon>
        <taxon>metagenomes</taxon>
        <taxon>ecological metagenomes</taxon>
    </lineage>
</organism>
<comment type="cofactor">
    <cofactor evidence="3">
        <name>Mg(2+)</name>
        <dbReference type="ChEBI" id="CHEBI:18420"/>
    </cofactor>
</comment>
<feature type="domain" description="RNase H type-2" evidence="14">
    <location>
        <begin position="19"/>
        <end position="211"/>
    </location>
</feature>
<dbReference type="CDD" id="cd07182">
    <property type="entry name" value="RNase_HII_bacteria_HII_like"/>
    <property type="match status" value="1"/>
</dbReference>
<evidence type="ECO:0000256" key="9">
    <source>
        <dbReference type="ARBA" id="ARBA00022722"/>
    </source>
</evidence>
<evidence type="ECO:0000256" key="4">
    <source>
        <dbReference type="ARBA" id="ARBA00004496"/>
    </source>
</evidence>
<comment type="similarity">
    <text evidence="5">Belongs to the RNase HII family.</text>
</comment>
<keyword evidence="12" id="KW-0378">Hydrolase</keyword>
<evidence type="ECO:0000256" key="2">
    <source>
        <dbReference type="ARBA" id="ARBA00001936"/>
    </source>
</evidence>
<dbReference type="AlphaFoldDB" id="X1JMA9"/>
<dbReference type="InterPro" id="IPR024567">
    <property type="entry name" value="RNase_HII/HIII_dom"/>
</dbReference>
<evidence type="ECO:0000256" key="5">
    <source>
        <dbReference type="ARBA" id="ARBA00007383"/>
    </source>
</evidence>
<name>X1JMA9_9ZZZZ</name>
<keyword evidence="11" id="KW-0255">Endonuclease</keyword>
<dbReference type="GO" id="GO:0003723">
    <property type="term" value="F:RNA binding"/>
    <property type="evidence" value="ECO:0007669"/>
    <property type="project" value="InterPro"/>
</dbReference>
<comment type="caution">
    <text evidence="15">The sequence shown here is derived from an EMBL/GenBank/DDBJ whole genome shotgun (WGS) entry which is preliminary data.</text>
</comment>
<dbReference type="GO" id="GO:0005737">
    <property type="term" value="C:cytoplasm"/>
    <property type="evidence" value="ECO:0007669"/>
    <property type="project" value="UniProtKB-SubCell"/>
</dbReference>
<evidence type="ECO:0000256" key="6">
    <source>
        <dbReference type="ARBA" id="ARBA00012180"/>
    </source>
</evidence>
<dbReference type="InterPro" id="IPR036397">
    <property type="entry name" value="RNaseH_sf"/>
</dbReference>
<keyword evidence="9" id="KW-0540">Nuclease</keyword>
<dbReference type="HAMAP" id="MF_00052_B">
    <property type="entry name" value="RNase_HII_B"/>
    <property type="match status" value="1"/>
</dbReference>
<evidence type="ECO:0000256" key="11">
    <source>
        <dbReference type="ARBA" id="ARBA00022759"/>
    </source>
</evidence>
<dbReference type="GO" id="GO:0043137">
    <property type="term" value="P:DNA replication, removal of RNA primer"/>
    <property type="evidence" value="ECO:0007669"/>
    <property type="project" value="TreeGrafter"/>
</dbReference>
<comment type="catalytic activity">
    <reaction evidence="1">
        <text>Endonucleolytic cleavage to 5'-phosphomonoester.</text>
        <dbReference type="EC" id="3.1.26.4"/>
    </reaction>
</comment>
<evidence type="ECO:0000256" key="13">
    <source>
        <dbReference type="ARBA" id="ARBA00023211"/>
    </source>
</evidence>
<keyword evidence="8" id="KW-0963">Cytoplasm</keyword>